<dbReference type="PROSITE" id="PS50089">
    <property type="entry name" value="ZF_RING_2"/>
    <property type="match status" value="1"/>
</dbReference>
<evidence type="ECO:0000259" key="4">
    <source>
        <dbReference type="PROSITE" id="PS50089"/>
    </source>
</evidence>
<sequence length="624" mass="65208">MGNSQSSSHGGSRHSGGSSGSSGGPVSGLRSRASTLTGGASSSSRAAAAAAADESKVIDGGWTDPQTLLYARLEYHRPTVHKLIADRKLAPFYLGLQDFEDDWDNTRIVEALDEAEQQATQNLREAHAAAVGAASEAEAAQLSAPPGTRKHKDSVTAHNAAVLHRERIAETLRTREKRGGGGLQLTSKTETAKLYQGKALECPICFLYYPPNMVHTRCCDQPICTECFVQIKRAEPTPTHLESEPAACPFCMETNFGSVYDKPVRPAYEATPSGGSGDSETSVTSPGAAPKPRRKSFAHTEKEVVTTDMIHPDWEAKLEAMKAAVARRANRRIVFRQVGDRLIPVGISSGRGGGDGANPTMATTNLPPNFLSQIAAALDASNEGGSSGGGRRRGSRSSRRSRGNDEISQLLESLGLGGGPDLEEMMVQEAMRLSQLEEEERQKKSKEEEAAKAKAAAANAAPGAGAGAAAPAAAAETASTSQTAPDTERLLSEAMGGRYDEAARSSTPTAAQPADPPVEPTPPAPLLDVDIPSTPIEDDSSTPIATTAPSAPAPVLGAPIDSSTTRASDTSSLIPPPSPSPSQGYQALGEESDQDDTSRTSPTTTKHGLGQHVENGAVGRLVDL</sequence>
<feature type="region of interest" description="Disordered" evidence="3">
    <location>
        <begin position="267"/>
        <end position="304"/>
    </location>
</feature>
<organism evidence="5 6">
    <name type="scientific">Rhodotorula diobovata</name>
    <dbReference type="NCBI Taxonomy" id="5288"/>
    <lineage>
        <taxon>Eukaryota</taxon>
        <taxon>Fungi</taxon>
        <taxon>Dikarya</taxon>
        <taxon>Basidiomycota</taxon>
        <taxon>Pucciniomycotina</taxon>
        <taxon>Microbotryomycetes</taxon>
        <taxon>Sporidiobolales</taxon>
        <taxon>Sporidiobolaceae</taxon>
        <taxon>Rhodotorula</taxon>
    </lineage>
</organism>
<evidence type="ECO:0000256" key="1">
    <source>
        <dbReference type="ARBA" id="ARBA00010402"/>
    </source>
</evidence>
<dbReference type="CDD" id="cd24139">
    <property type="entry name" value="SIP5-like"/>
    <property type="match status" value="1"/>
</dbReference>
<dbReference type="Proteomes" id="UP000311382">
    <property type="component" value="Unassembled WGS sequence"/>
</dbReference>
<keyword evidence="2" id="KW-0862">Zinc</keyword>
<comment type="similarity">
    <text evidence="1">Belongs to the SIP5 family.</text>
</comment>
<evidence type="ECO:0000256" key="3">
    <source>
        <dbReference type="SAM" id="MobiDB-lite"/>
    </source>
</evidence>
<feature type="compositionally biased region" description="Gly residues" evidence="3">
    <location>
        <begin position="13"/>
        <end position="26"/>
    </location>
</feature>
<dbReference type="OrthoDB" id="21471at2759"/>
<dbReference type="GO" id="GO:0008270">
    <property type="term" value="F:zinc ion binding"/>
    <property type="evidence" value="ECO:0007669"/>
    <property type="project" value="UniProtKB-KW"/>
</dbReference>
<feature type="domain" description="RING-type" evidence="4">
    <location>
        <begin position="202"/>
        <end position="251"/>
    </location>
</feature>
<keyword evidence="2" id="KW-0863">Zinc-finger</keyword>
<feature type="compositionally biased region" description="Low complexity" evidence="3">
    <location>
        <begin position="561"/>
        <end position="573"/>
    </location>
</feature>
<feature type="compositionally biased region" description="Pro residues" evidence="3">
    <location>
        <begin position="514"/>
        <end position="525"/>
    </location>
</feature>
<reference evidence="5 6" key="1">
    <citation type="submission" date="2019-03" db="EMBL/GenBank/DDBJ databases">
        <title>Rhodosporidium diobovatum UCD-FST 08-225 genome sequencing, assembly, and annotation.</title>
        <authorList>
            <person name="Fakankun I.U."/>
            <person name="Fristensky B."/>
            <person name="Levin D.B."/>
        </authorList>
    </citation>
    <scope>NUCLEOTIDE SEQUENCE [LARGE SCALE GENOMIC DNA]</scope>
    <source>
        <strain evidence="5 6">UCD-FST 08-225</strain>
    </source>
</reference>
<feature type="compositionally biased region" description="Low complexity" evidence="3">
    <location>
        <begin position="27"/>
        <end position="42"/>
    </location>
</feature>
<proteinExistence type="inferred from homology"/>
<comment type="caution">
    <text evidence="5">The sequence shown here is derived from an EMBL/GenBank/DDBJ whole genome shotgun (WGS) entry which is preliminary data.</text>
</comment>
<feature type="region of interest" description="Disordered" evidence="3">
    <location>
        <begin position="1"/>
        <end position="42"/>
    </location>
</feature>
<feature type="compositionally biased region" description="Low complexity" evidence="3">
    <location>
        <begin position="541"/>
        <end position="554"/>
    </location>
</feature>
<feature type="compositionally biased region" description="Basic and acidic residues" evidence="3">
    <location>
        <begin position="440"/>
        <end position="452"/>
    </location>
</feature>
<evidence type="ECO:0000256" key="2">
    <source>
        <dbReference type="PROSITE-ProRule" id="PRU00175"/>
    </source>
</evidence>
<accession>A0A5C5G3U6</accession>
<dbReference type="PANTHER" id="PTHR31315:SF1">
    <property type="entry name" value="PROTEIN SIP5"/>
    <property type="match status" value="1"/>
</dbReference>
<keyword evidence="2" id="KW-0479">Metal-binding</keyword>
<keyword evidence="6" id="KW-1185">Reference proteome</keyword>
<evidence type="ECO:0000313" key="5">
    <source>
        <dbReference type="EMBL" id="TNY23625.1"/>
    </source>
</evidence>
<feature type="region of interest" description="Disordered" evidence="3">
    <location>
        <begin position="435"/>
        <end position="624"/>
    </location>
</feature>
<protein>
    <recommendedName>
        <fullName evidence="4">RING-type domain-containing protein</fullName>
    </recommendedName>
</protein>
<dbReference type="STRING" id="5288.A0A5C5G3U6"/>
<feature type="compositionally biased region" description="Low complexity" evidence="3">
    <location>
        <begin position="1"/>
        <end position="10"/>
    </location>
</feature>
<gene>
    <name evidence="5" type="ORF">DMC30DRAFT_442185</name>
</gene>
<dbReference type="InterPro" id="IPR039301">
    <property type="entry name" value="Sip5/DA2"/>
</dbReference>
<feature type="compositionally biased region" description="Basic residues" evidence="3">
    <location>
        <begin position="390"/>
        <end position="401"/>
    </location>
</feature>
<dbReference type="AlphaFoldDB" id="A0A5C5G3U6"/>
<dbReference type="EMBL" id="SOZI01000009">
    <property type="protein sequence ID" value="TNY23625.1"/>
    <property type="molecule type" value="Genomic_DNA"/>
</dbReference>
<dbReference type="GO" id="GO:0005737">
    <property type="term" value="C:cytoplasm"/>
    <property type="evidence" value="ECO:0007669"/>
    <property type="project" value="TreeGrafter"/>
</dbReference>
<dbReference type="InterPro" id="IPR001841">
    <property type="entry name" value="Znf_RING"/>
</dbReference>
<name>A0A5C5G3U6_9BASI</name>
<feature type="compositionally biased region" description="Low complexity" evidence="3">
    <location>
        <begin position="453"/>
        <end position="485"/>
    </location>
</feature>
<evidence type="ECO:0000313" key="6">
    <source>
        <dbReference type="Proteomes" id="UP000311382"/>
    </source>
</evidence>
<dbReference type="PANTHER" id="PTHR31315">
    <property type="entry name" value="PROTEIN SIP5"/>
    <property type="match status" value="1"/>
</dbReference>
<feature type="region of interest" description="Disordered" evidence="3">
    <location>
        <begin position="134"/>
        <end position="157"/>
    </location>
</feature>
<feature type="region of interest" description="Disordered" evidence="3">
    <location>
        <begin position="380"/>
        <end position="407"/>
    </location>
</feature>